<dbReference type="Proteomes" id="UP000294650">
    <property type="component" value="Unassembled WGS sequence"/>
</dbReference>
<dbReference type="GO" id="GO:0004674">
    <property type="term" value="F:protein serine/threonine kinase activity"/>
    <property type="evidence" value="ECO:0007669"/>
    <property type="project" value="UniProtKB-KW"/>
</dbReference>
<protein>
    <recommendedName>
        <fullName evidence="6">Serine-protein kinase RsbW</fullName>
        <ecNumber evidence="6">2.7.11.1</ecNumber>
    </recommendedName>
    <alternativeName>
        <fullName evidence="6">Anti-sigma-B factor</fullName>
    </alternativeName>
    <alternativeName>
        <fullName evidence="6">Sigma-B negative effector RsbW</fullName>
    </alternativeName>
</protein>
<comment type="caution">
    <text evidence="8">The sequence shown here is derived from an EMBL/GenBank/DDBJ whole genome shotgun (WGS) entry which is preliminary data.</text>
</comment>
<evidence type="ECO:0000313" key="8">
    <source>
        <dbReference type="EMBL" id="TCT20392.1"/>
    </source>
</evidence>
<dbReference type="EMBL" id="SMAN01000014">
    <property type="protein sequence ID" value="TCT20392.1"/>
    <property type="molecule type" value="Genomic_DNA"/>
</dbReference>
<keyword evidence="5 6" id="KW-0067">ATP-binding</keyword>
<evidence type="ECO:0000259" key="7">
    <source>
        <dbReference type="Pfam" id="PF13581"/>
    </source>
</evidence>
<keyword evidence="2 6" id="KW-0808">Transferase</keyword>
<dbReference type="GO" id="GO:0016989">
    <property type="term" value="F:sigma factor antagonist activity"/>
    <property type="evidence" value="ECO:0007669"/>
    <property type="project" value="InterPro"/>
</dbReference>
<dbReference type="HAMAP" id="MF_00638">
    <property type="entry name" value="Anti_sigma_B"/>
    <property type="match status" value="1"/>
</dbReference>
<dbReference type="PANTHER" id="PTHR35526">
    <property type="entry name" value="ANTI-SIGMA-F FACTOR RSBW-RELATED"/>
    <property type="match status" value="1"/>
</dbReference>
<gene>
    <name evidence="6" type="primary">rsbW</name>
    <name evidence="8" type="ORF">EDD68_11476</name>
</gene>
<evidence type="ECO:0000313" key="9">
    <source>
        <dbReference type="Proteomes" id="UP000294650"/>
    </source>
</evidence>
<dbReference type="InterPro" id="IPR050267">
    <property type="entry name" value="Anti-sigma-factor_SerPK"/>
</dbReference>
<evidence type="ECO:0000256" key="4">
    <source>
        <dbReference type="ARBA" id="ARBA00022777"/>
    </source>
</evidence>
<dbReference type="SUPFAM" id="SSF55874">
    <property type="entry name" value="ATPase domain of HSP90 chaperone/DNA topoisomerase II/histidine kinase"/>
    <property type="match status" value="1"/>
</dbReference>
<name>A0A4V2V195_9BACI</name>
<dbReference type="InterPro" id="IPR003594">
    <property type="entry name" value="HATPase_dom"/>
</dbReference>
<reference evidence="8 9" key="1">
    <citation type="submission" date="2019-03" db="EMBL/GenBank/DDBJ databases">
        <title>Genomic Encyclopedia of Type Strains, Phase IV (KMG-IV): sequencing the most valuable type-strain genomes for metagenomic binning, comparative biology and taxonomic classification.</title>
        <authorList>
            <person name="Goeker M."/>
        </authorList>
    </citation>
    <scope>NUCLEOTIDE SEQUENCE [LARGE SCALE GENOMIC DNA]</scope>
    <source>
        <strain evidence="8 9">DSM 25894</strain>
    </source>
</reference>
<evidence type="ECO:0000256" key="3">
    <source>
        <dbReference type="ARBA" id="ARBA00022741"/>
    </source>
</evidence>
<dbReference type="NCBIfam" id="NF003144">
    <property type="entry name" value="PRK04069.1"/>
    <property type="match status" value="1"/>
</dbReference>
<dbReference type="NCBIfam" id="TIGR01924">
    <property type="entry name" value="rsbW_low_gc"/>
    <property type="match status" value="1"/>
</dbReference>
<evidence type="ECO:0000256" key="6">
    <source>
        <dbReference type="HAMAP-Rule" id="MF_00638"/>
    </source>
</evidence>
<dbReference type="PANTHER" id="PTHR35526:SF9">
    <property type="entry name" value="SERINE-PROTEIN KINASE RSBW"/>
    <property type="match status" value="1"/>
</dbReference>
<dbReference type="AlphaFoldDB" id="A0A4V2V195"/>
<proteinExistence type="inferred from homology"/>
<comment type="catalytic activity">
    <reaction evidence="6">
        <text>L-seryl-[protein] + ATP = O-phospho-L-seryl-[protein] + ADP + H(+)</text>
        <dbReference type="Rhea" id="RHEA:17989"/>
        <dbReference type="Rhea" id="RHEA-COMP:9863"/>
        <dbReference type="Rhea" id="RHEA-COMP:11604"/>
        <dbReference type="ChEBI" id="CHEBI:15378"/>
        <dbReference type="ChEBI" id="CHEBI:29999"/>
        <dbReference type="ChEBI" id="CHEBI:30616"/>
        <dbReference type="ChEBI" id="CHEBI:83421"/>
        <dbReference type="ChEBI" id="CHEBI:456216"/>
        <dbReference type="EC" id="2.7.11.1"/>
    </reaction>
</comment>
<dbReference type="InterPro" id="IPR010193">
    <property type="entry name" value="RsbW"/>
</dbReference>
<dbReference type="Pfam" id="PF13581">
    <property type="entry name" value="HATPase_c_2"/>
    <property type="match status" value="1"/>
</dbReference>
<keyword evidence="1 6" id="KW-0723">Serine/threonine-protein kinase</keyword>
<dbReference type="OrthoDB" id="9798941at2"/>
<dbReference type="GO" id="GO:0106310">
    <property type="term" value="F:protein serine kinase activity"/>
    <property type="evidence" value="ECO:0007669"/>
    <property type="project" value="RHEA"/>
</dbReference>
<evidence type="ECO:0000256" key="2">
    <source>
        <dbReference type="ARBA" id="ARBA00022679"/>
    </source>
</evidence>
<evidence type="ECO:0000256" key="5">
    <source>
        <dbReference type="ARBA" id="ARBA00022840"/>
    </source>
</evidence>
<keyword evidence="4 6" id="KW-0418">Kinase</keyword>
<dbReference type="GO" id="GO:0005524">
    <property type="term" value="F:ATP binding"/>
    <property type="evidence" value="ECO:0007669"/>
    <property type="project" value="UniProtKB-KW"/>
</dbReference>
<comment type="similarity">
    <text evidence="6">Belongs to the anti-sigma-factor family.</text>
</comment>
<dbReference type="RefSeq" id="WP_132372194.1">
    <property type="nucleotide sequence ID" value="NZ_SMAN01000014.1"/>
</dbReference>
<accession>A0A4V2V195</accession>
<keyword evidence="9" id="KW-1185">Reference proteome</keyword>
<dbReference type="InterPro" id="IPR036890">
    <property type="entry name" value="HATPase_C_sf"/>
</dbReference>
<sequence>MDKPFDFVEVRVPAKAEYVGVIRLTISGIANRMGFTYDDIEDLKVAISEAVTNAVQHAYHENDEGEVTVGFGLYTNRLEVMVADHGGSFNLQEVKKDIGPYTSDQPIENLREGGFGLFLIDALMDKVEINNKYGVIVIMTKFLHENGVEQSDDQISTTQ</sequence>
<dbReference type="EC" id="2.7.11.1" evidence="6"/>
<comment type="catalytic activity">
    <reaction evidence="6">
        <text>L-threonyl-[protein] + ATP = O-phospho-L-threonyl-[protein] + ADP + H(+)</text>
        <dbReference type="Rhea" id="RHEA:46608"/>
        <dbReference type="Rhea" id="RHEA-COMP:11060"/>
        <dbReference type="Rhea" id="RHEA-COMP:11605"/>
        <dbReference type="ChEBI" id="CHEBI:15378"/>
        <dbReference type="ChEBI" id="CHEBI:30013"/>
        <dbReference type="ChEBI" id="CHEBI:30616"/>
        <dbReference type="ChEBI" id="CHEBI:61977"/>
        <dbReference type="ChEBI" id="CHEBI:456216"/>
        <dbReference type="EC" id="2.7.11.1"/>
    </reaction>
</comment>
<comment type="function">
    <text evidence="6">Negative regulator of sigma-B activity. Phosphorylates and inactivates its specific antagonist protein, RsbV. Upon phosphorylation of RsbV, RsbW is released and binds to sigma-B, thereby blocking its ability to form an RNA polymerase holoenzyme (E-sigma-B).</text>
</comment>
<feature type="domain" description="Histidine kinase/HSP90-like ATPase" evidence="7">
    <location>
        <begin position="12"/>
        <end position="141"/>
    </location>
</feature>
<organism evidence="8 9">
    <name type="scientific">Melghiribacillus thermohalophilus</name>
    <dbReference type="NCBI Taxonomy" id="1324956"/>
    <lineage>
        <taxon>Bacteria</taxon>
        <taxon>Bacillati</taxon>
        <taxon>Bacillota</taxon>
        <taxon>Bacilli</taxon>
        <taxon>Bacillales</taxon>
        <taxon>Bacillaceae</taxon>
        <taxon>Melghiribacillus</taxon>
    </lineage>
</organism>
<evidence type="ECO:0000256" key="1">
    <source>
        <dbReference type="ARBA" id="ARBA00022527"/>
    </source>
</evidence>
<dbReference type="Gene3D" id="3.30.565.10">
    <property type="entry name" value="Histidine kinase-like ATPase, C-terminal domain"/>
    <property type="match status" value="1"/>
</dbReference>
<dbReference type="CDD" id="cd16936">
    <property type="entry name" value="HATPase_RsbW-like"/>
    <property type="match status" value="1"/>
</dbReference>
<keyword evidence="3 6" id="KW-0547">Nucleotide-binding</keyword>